<evidence type="ECO:0000256" key="1">
    <source>
        <dbReference type="SAM" id="Phobius"/>
    </source>
</evidence>
<name>A0A2Z3H071_9BACT</name>
<sequence>MGHEVYIHRADTWAESDRYPITPDEWLAVIASDPELRPDPDHEFQALWPGPCKYPDGTWFAWSEGAVYTKGPDRPTVAKMLQMARRLGARVQSGHGEFFNRPEDMPSEEEAAAWQARNSSAPLSRWALLGCVVAGGALLFVFGVGVVTICRWVWS</sequence>
<feature type="transmembrane region" description="Helical" evidence="1">
    <location>
        <begin position="126"/>
        <end position="154"/>
    </location>
</feature>
<accession>A0A2Z3H071</accession>
<keyword evidence="3" id="KW-1185">Reference proteome</keyword>
<keyword evidence="1" id="KW-0472">Membrane</keyword>
<dbReference type="EMBL" id="CP025958">
    <property type="protein sequence ID" value="AWM39413.1"/>
    <property type="molecule type" value="Genomic_DNA"/>
</dbReference>
<gene>
    <name evidence="2" type="ORF">C1280_22105</name>
</gene>
<dbReference type="Proteomes" id="UP000245802">
    <property type="component" value="Chromosome"/>
</dbReference>
<dbReference type="AlphaFoldDB" id="A0A2Z3H071"/>
<evidence type="ECO:0000313" key="2">
    <source>
        <dbReference type="EMBL" id="AWM39413.1"/>
    </source>
</evidence>
<proteinExistence type="predicted"/>
<evidence type="ECO:0000313" key="3">
    <source>
        <dbReference type="Proteomes" id="UP000245802"/>
    </source>
</evidence>
<reference evidence="2 3" key="1">
    <citation type="submission" date="2018-01" db="EMBL/GenBank/DDBJ databases">
        <title>G. obscuriglobus.</title>
        <authorList>
            <person name="Franke J."/>
            <person name="Blomberg W."/>
            <person name="Selmecki A."/>
        </authorList>
    </citation>
    <scope>NUCLEOTIDE SEQUENCE [LARGE SCALE GENOMIC DNA]</scope>
    <source>
        <strain evidence="2 3">DSM 5831</strain>
    </source>
</reference>
<dbReference type="OrthoDB" id="981250at2"/>
<organism evidence="2 3">
    <name type="scientific">Gemmata obscuriglobus</name>
    <dbReference type="NCBI Taxonomy" id="114"/>
    <lineage>
        <taxon>Bacteria</taxon>
        <taxon>Pseudomonadati</taxon>
        <taxon>Planctomycetota</taxon>
        <taxon>Planctomycetia</taxon>
        <taxon>Gemmatales</taxon>
        <taxon>Gemmataceae</taxon>
        <taxon>Gemmata</taxon>
    </lineage>
</organism>
<keyword evidence="1" id="KW-0812">Transmembrane</keyword>
<dbReference type="KEGG" id="gog:C1280_22105"/>
<dbReference type="RefSeq" id="WP_010034015.1">
    <property type="nucleotide sequence ID" value="NZ_CP025958.1"/>
</dbReference>
<protein>
    <submittedName>
        <fullName evidence="2">Uncharacterized protein</fullName>
    </submittedName>
</protein>
<keyword evidence="1" id="KW-1133">Transmembrane helix</keyword>